<dbReference type="InterPro" id="IPR032675">
    <property type="entry name" value="LRR_dom_sf"/>
</dbReference>
<dbReference type="Pfam" id="PF01582">
    <property type="entry name" value="TIR"/>
    <property type="match status" value="1"/>
</dbReference>
<evidence type="ECO:0000256" key="5">
    <source>
        <dbReference type="ARBA" id="ARBA00022821"/>
    </source>
</evidence>
<evidence type="ECO:0000256" key="1">
    <source>
        <dbReference type="ARBA" id="ARBA00011982"/>
    </source>
</evidence>
<keyword evidence="2" id="KW-0433">Leucine-rich repeat</keyword>
<dbReference type="InterPro" id="IPR058192">
    <property type="entry name" value="WHD_ROQ1-like"/>
</dbReference>
<keyword evidence="11" id="KW-1185">Reference proteome</keyword>
<evidence type="ECO:0000256" key="8">
    <source>
        <dbReference type="SAM" id="MobiDB-lite"/>
    </source>
</evidence>
<dbReference type="InterPro" id="IPR035897">
    <property type="entry name" value="Toll_tir_struct_dom_sf"/>
</dbReference>
<evidence type="ECO:0000256" key="6">
    <source>
        <dbReference type="ARBA" id="ARBA00023027"/>
    </source>
</evidence>
<reference evidence="10 11" key="1">
    <citation type="journal article" date="2013" name="Nat. Genet.">
        <title>The high-quality draft genome of peach (Prunus persica) identifies unique patterns of genetic diversity, domestication and genome evolution.</title>
        <authorList>
            <consortium name="International Peach Genome Initiative"/>
            <person name="Verde I."/>
            <person name="Abbott A.G."/>
            <person name="Scalabrin S."/>
            <person name="Jung S."/>
            <person name="Shu S."/>
            <person name="Marroni F."/>
            <person name="Zhebentyayeva T."/>
            <person name="Dettori M.T."/>
            <person name="Grimwood J."/>
            <person name="Cattonaro F."/>
            <person name="Zuccolo A."/>
            <person name="Rossini L."/>
            <person name="Jenkins J."/>
            <person name="Vendramin E."/>
            <person name="Meisel L.A."/>
            <person name="Decroocq V."/>
            <person name="Sosinski B."/>
            <person name="Prochnik S."/>
            <person name="Mitros T."/>
            <person name="Policriti A."/>
            <person name="Cipriani G."/>
            <person name="Dondini L."/>
            <person name="Ficklin S."/>
            <person name="Goodstein D.M."/>
            <person name="Xuan P."/>
            <person name="Del Fabbro C."/>
            <person name="Aramini V."/>
            <person name="Copetti D."/>
            <person name="Gonzalez S."/>
            <person name="Horner D.S."/>
            <person name="Falchi R."/>
            <person name="Lucas S."/>
            <person name="Mica E."/>
            <person name="Maldonado J."/>
            <person name="Lazzari B."/>
            <person name="Bielenberg D."/>
            <person name="Pirona R."/>
            <person name="Miculan M."/>
            <person name="Barakat A."/>
            <person name="Testolin R."/>
            <person name="Stella A."/>
            <person name="Tartarini S."/>
            <person name="Tonutti P."/>
            <person name="Arus P."/>
            <person name="Orellana A."/>
            <person name="Wells C."/>
            <person name="Main D."/>
            <person name="Vizzotto G."/>
            <person name="Silva H."/>
            <person name="Salamini F."/>
            <person name="Schmutz J."/>
            <person name="Morgante M."/>
            <person name="Rokhsar D.S."/>
        </authorList>
    </citation>
    <scope>NUCLEOTIDE SEQUENCE [LARGE SCALE GENOMIC DNA]</scope>
    <source>
        <strain evidence="11">cv. Nemared</strain>
    </source>
</reference>
<dbReference type="PROSITE" id="PS50104">
    <property type="entry name" value="TIR"/>
    <property type="match status" value="1"/>
</dbReference>
<keyword evidence="3" id="KW-0677">Repeat</keyword>
<evidence type="ECO:0000256" key="3">
    <source>
        <dbReference type="ARBA" id="ARBA00022737"/>
    </source>
</evidence>
<feature type="domain" description="TIR" evidence="9">
    <location>
        <begin position="19"/>
        <end position="182"/>
    </location>
</feature>
<evidence type="ECO:0000313" key="11">
    <source>
        <dbReference type="Proteomes" id="UP000006882"/>
    </source>
</evidence>
<sequence length="1304" mass="147604">MALSTERASSSSFPRAIQWKYDVFLSFSGEDTRKRFTAHLYEELKYLGIRTFLDNPELEIGKPIPAELSSAITESRLAIIVISPNYASSTWCLDELLQILQCMEARDTVLPIFYDLEPSDVRKQTGSLAKAFSDHEKRFDTNKLRDWKAALTKVANLIGWTAKDKDEPGLIKEIVQKVQTKVPPVFWESKKLVGIEPRLEQLYSLLDIDSDDVHFIGLCGMDGIGKTTIAKIARKTLGDKFDVSRFFSVKMVSEKHGLVNLQRRLCKSLMKKNSEYWDNIDEEATMINFLFQKKVLLILDDVDDISQLENLCGNRDWFGPGSRIIITTANEKLLITHGVKIFKVPELDANEAIQLFSLKAFKRDYPDKKFTALSRCFVDCANGLPLALELHTRDLHEWTSEWIKLKDTCSLNNDSSRKIMEVLKISYDRLDEEQKNIFLDIACFFKGKYKYQVLKILNSCGFQSDIGIKVLVEKSLITISDNMVLMHDLFQVMGQAIVVQQSKEPGGRSRLWRSRDIYPVLRDNTGTKSVEGIVLPFPESEEAKCNPEAFFQMSNLRILKIHNVHLPGGLKYLPDSLRFLEWRGYPEKDLPPDFEAHELVELSMCHSSIKQLWIGVKTFGKLKVIDLSHSLNLTRIPNCIGVQNLGRLDLEGCKSLVEIHPSVGALKKLTSLNVKNCISLRILPAKIEMELLEAFILSGCSSLKRISEFVSPMENLREIFLDGIAIESIPSSIECLTSLSSFDMRGCKYLNCLPSTIGNLKSLKSLNVSRCPKLAKLPESFGELESLEEIDISETSIKEWPSSSFVLKNLKSLTFRGRKSGQRWFMSLRFLSWPMKRCQPMSSFVPPLSGLSSLMHLDLSDRNLLEGEMPMDIDCLTSLVSLNLSGNHLIILPERISRLSKLEILYLSGCKKLQHLPVLASDISLEVMADGCTSLKMLQCPSNLDRLKWSCFNFINCFGLIDQESCNDIAFVMLKMYLKRVPFPEDRYEIIIPGRNIPWWFSYKNLGSSVSVKQRPQCRKNKWMGYAVCAVFEVSSSGWNVTCDLKVNGKEKYPAPLIATNVQPVGEHLWLFYVSRDISFDREWQNSCNQLTFSFTNSSCCFVKKCGVRLVYQKDVEDFDNITTQSSIDISPYEAMDDKSASVHGATIKRSYSREGSSRRGCIPAALCYLLINVTSRDRFRRSTMLSALGPLSALTVLFLGTHEQLSTSELPKGLVLDGCGCAHIRHITPSRSVDVGSYNPPPLRARRPRRHTRTTRQSGSDTKLSHPGIGSAVARYCPLWAPLSARTILFLGAHKQLPKRGDE</sequence>
<dbReference type="GO" id="GO:0061809">
    <property type="term" value="F:NAD+ nucleosidase activity, cyclic ADP-ribose generating"/>
    <property type="evidence" value="ECO:0007669"/>
    <property type="project" value="UniProtKB-EC"/>
</dbReference>
<dbReference type="PRINTS" id="PR00364">
    <property type="entry name" value="DISEASERSIST"/>
</dbReference>
<dbReference type="InterPro" id="IPR002182">
    <property type="entry name" value="NB-ARC"/>
</dbReference>
<feature type="region of interest" description="Disordered" evidence="8">
    <location>
        <begin position="1234"/>
        <end position="1268"/>
    </location>
</feature>
<comment type="catalytic activity">
    <reaction evidence="7">
        <text>NAD(+) + H2O = ADP-D-ribose + nicotinamide + H(+)</text>
        <dbReference type="Rhea" id="RHEA:16301"/>
        <dbReference type="ChEBI" id="CHEBI:15377"/>
        <dbReference type="ChEBI" id="CHEBI:15378"/>
        <dbReference type="ChEBI" id="CHEBI:17154"/>
        <dbReference type="ChEBI" id="CHEBI:57540"/>
        <dbReference type="ChEBI" id="CHEBI:57967"/>
        <dbReference type="EC" id="3.2.2.6"/>
    </reaction>
    <physiologicalReaction direction="left-to-right" evidence="7">
        <dbReference type="Rhea" id="RHEA:16302"/>
    </physiologicalReaction>
</comment>
<dbReference type="GO" id="GO:0051707">
    <property type="term" value="P:response to other organism"/>
    <property type="evidence" value="ECO:0007669"/>
    <property type="project" value="UniProtKB-ARBA"/>
</dbReference>
<accession>A0A251MT60</accession>
<dbReference type="Gene3D" id="3.40.50.300">
    <property type="entry name" value="P-loop containing nucleotide triphosphate hydrolases"/>
    <property type="match status" value="1"/>
</dbReference>
<dbReference type="InterPro" id="IPR045344">
    <property type="entry name" value="C-JID"/>
</dbReference>
<keyword evidence="6" id="KW-0520">NAD</keyword>
<dbReference type="FunFam" id="3.40.50.10140:FF:000007">
    <property type="entry name" value="Disease resistance protein (TIR-NBS-LRR class)"/>
    <property type="match status" value="1"/>
</dbReference>
<name>A0A251MT60_PRUPE</name>
<dbReference type="Proteomes" id="UP000006882">
    <property type="component" value="Chromosome G8"/>
</dbReference>
<proteinExistence type="predicted"/>
<organism evidence="10 11">
    <name type="scientific">Prunus persica</name>
    <name type="common">Peach</name>
    <name type="synonym">Amygdalus persica</name>
    <dbReference type="NCBI Taxonomy" id="3760"/>
    <lineage>
        <taxon>Eukaryota</taxon>
        <taxon>Viridiplantae</taxon>
        <taxon>Streptophyta</taxon>
        <taxon>Embryophyta</taxon>
        <taxon>Tracheophyta</taxon>
        <taxon>Spermatophyta</taxon>
        <taxon>Magnoliopsida</taxon>
        <taxon>eudicotyledons</taxon>
        <taxon>Gunneridae</taxon>
        <taxon>Pentapetalae</taxon>
        <taxon>rosids</taxon>
        <taxon>fabids</taxon>
        <taxon>Rosales</taxon>
        <taxon>Rosaceae</taxon>
        <taxon>Amygdaloideae</taxon>
        <taxon>Amygdaleae</taxon>
        <taxon>Prunus</taxon>
    </lineage>
</organism>
<dbReference type="SUPFAM" id="SSF52058">
    <property type="entry name" value="L domain-like"/>
    <property type="match status" value="2"/>
</dbReference>
<keyword evidence="4" id="KW-0378">Hydrolase</keyword>
<dbReference type="Pfam" id="PF23598">
    <property type="entry name" value="LRR_14"/>
    <property type="match status" value="1"/>
</dbReference>
<dbReference type="Pfam" id="PF23282">
    <property type="entry name" value="WHD_ROQ1"/>
    <property type="match status" value="1"/>
</dbReference>
<dbReference type="GO" id="GO:0006952">
    <property type="term" value="P:defense response"/>
    <property type="evidence" value="ECO:0007669"/>
    <property type="project" value="UniProtKB-KW"/>
</dbReference>
<evidence type="ECO:0000256" key="4">
    <source>
        <dbReference type="ARBA" id="ARBA00022801"/>
    </source>
</evidence>
<dbReference type="Pfam" id="PF00931">
    <property type="entry name" value="NB-ARC"/>
    <property type="match status" value="1"/>
</dbReference>
<evidence type="ECO:0000313" key="10">
    <source>
        <dbReference type="EMBL" id="ONH90327.1"/>
    </source>
</evidence>
<dbReference type="PANTHER" id="PTHR11017">
    <property type="entry name" value="LEUCINE-RICH REPEAT-CONTAINING PROTEIN"/>
    <property type="match status" value="1"/>
</dbReference>
<feature type="compositionally biased region" description="Basic residues" evidence="8">
    <location>
        <begin position="1245"/>
        <end position="1255"/>
    </location>
</feature>
<dbReference type="InterPro" id="IPR042197">
    <property type="entry name" value="Apaf_helical"/>
</dbReference>
<dbReference type="GO" id="GO:0007165">
    <property type="term" value="P:signal transduction"/>
    <property type="evidence" value="ECO:0007669"/>
    <property type="project" value="InterPro"/>
</dbReference>
<dbReference type="InterPro" id="IPR000157">
    <property type="entry name" value="TIR_dom"/>
</dbReference>
<dbReference type="GO" id="GO:0043531">
    <property type="term" value="F:ADP binding"/>
    <property type="evidence" value="ECO:0007669"/>
    <property type="project" value="InterPro"/>
</dbReference>
<protein>
    <recommendedName>
        <fullName evidence="1">ADP-ribosyl cyclase/cyclic ADP-ribose hydrolase</fullName>
        <ecNumber evidence="1">3.2.2.6</ecNumber>
    </recommendedName>
</protein>
<dbReference type="InterPro" id="IPR027417">
    <property type="entry name" value="P-loop_NTPase"/>
</dbReference>
<keyword evidence="5" id="KW-0611">Plant defense</keyword>
<evidence type="ECO:0000256" key="7">
    <source>
        <dbReference type="ARBA" id="ARBA00047304"/>
    </source>
</evidence>
<dbReference type="SMART" id="SM00255">
    <property type="entry name" value="TIR"/>
    <property type="match status" value="1"/>
</dbReference>
<dbReference type="SUPFAM" id="SSF46785">
    <property type="entry name" value="Winged helix' DNA-binding domain"/>
    <property type="match status" value="1"/>
</dbReference>
<dbReference type="InterPro" id="IPR036390">
    <property type="entry name" value="WH_DNA-bd_sf"/>
</dbReference>
<dbReference type="Pfam" id="PF20160">
    <property type="entry name" value="C-JID"/>
    <property type="match status" value="1"/>
</dbReference>
<evidence type="ECO:0000259" key="9">
    <source>
        <dbReference type="PROSITE" id="PS50104"/>
    </source>
</evidence>
<dbReference type="SMART" id="SM00369">
    <property type="entry name" value="LRR_TYP"/>
    <property type="match status" value="3"/>
</dbReference>
<dbReference type="Gene3D" id="3.80.10.10">
    <property type="entry name" value="Ribonuclease Inhibitor"/>
    <property type="match status" value="2"/>
</dbReference>
<evidence type="ECO:0000256" key="2">
    <source>
        <dbReference type="ARBA" id="ARBA00022614"/>
    </source>
</evidence>
<dbReference type="InterPro" id="IPR055414">
    <property type="entry name" value="LRR_R13L4/SHOC2-like"/>
</dbReference>
<gene>
    <name evidence="10" type="ORF">PRUPE_8G046700</name>
</gene>
<dbReference type="PANTHER" id="PTHR11017:SF527">
    <property type="entry name" value="TMV RESISTANCE PROTEIN N-LIKE"/>
    <property type="match status" value="1"/>
</dbReference>
<dbReference type="Gene3D" id="3.40.50.10140">
    <property type="entry name" value="Toll/interleukin-1 receptor homology (TIR) domain"/>
    <property type="match status" value="1"/>
</dbReference>
<dbReference type="EC" id="3.2.2.6" evidence="1"/>
<dbReference type="InterPro" id="IPR003591">
    <property type="entry name" value="Leu-rich_rpt_typical-subtyp"/>
</dbReference>
<dbReference type="SUPFAM" id="SSF52200">
    <property type="entry name" value="Toll/Interleukin receptor TIR domain"/>
    <property type="match status" value="1"/>
</dbReference>
<dbReference type="InterPro" id="IPR044974">
    <property type="entry name" value="Disease_R_plants"/>
</dbReference>
<dbReference type="Gene3D" id="1.10.8.430">
    <property type="entry name" value="Helical domain of apoptotic protease-activating factors"/>
    <property type="match status" value="1"/>
</dbReference>
<dbReference type="EMBL" id="CM007658">
    <property type="protein sequence ID" value="ONH90327.1"/>
    <property type="molecule type" value="Genomic_DNA"/>
</dbReference>
<dbReference type="Gramene" id="ONH90327">
    <property type="protein sequence ID" value="ONH90327"/>
    <property type="gene ID" value="PRUPE_8G046700"/>
</dbReference>
<dbReference type="SUPFAM" id="SSF52540">
    <property type="entry name" value="P-loop containing nucleoside triphosphate hydrolases"/>
    <property type="match status" value="1"/>
</dbReference>